<evidence type="ECO:0000313" key="2">
    <source>
        <dbReference type="Proteomes" id="UP000266313"/>
    </source>
</evidence>
<protein>
    <submittedName>
        <fullName evidence="1">Uncharacterized protein</fullName>
    </submittedName>
</protein>
<sequence>MPFPVQFGIGFGGTGTAVNQENRRTSVVGAAFFHAVQRISEVRIDTAGFSGFIRCMNGLSGKLSNDRGEYYV</sequence>
<reference evidence="1 2" key="1">
    <citation type="submission" date="2016-12" db="EMBL/GenBank/DDBJ databases">
        <title>Genome sequencing of Methylocaldum marinum.</title>
        <authorList>
            <person name="Takeuchi M."/>
            <person name="Kamagata Y."/>
            <person name="Hiraoka S."/>
            <person name="Oshima K."/>
            <person name="Hattori M."/>
            <person name="Iwasaki W."/>
        </authorList>
    </citation>
    <scope>NUCLEOTIDE SEQUENCE [LARGE SCALE GENOMIC DNA]</scope>
    <source>
        <strain evidence="1 2">S8</strain>
    </source>
</reference>
<dbReference type="KEGG" id="mmai:sS8_0527"/>
<proteinExistence type="predicted"/>
<gene>
    <name evidence="1" type="ORF">sS8_0527</name>
</gene>
<name>A0A250KLN9_9GAMM</name>
<dbReference type="AlphaFoldDB" id="A0A250KLN9"/>
<dbReference type="EMBL" id="AP017928">
    <property type="protein sequence ID" value="BBA32492.1"/>
    <property type="molecule type" value="Genomic_DNA"/>
</dbReference>
<accession>A0A250KLN9</accession>
<organism evidence="1 2">
    <name type="scientific">Methylocaldum marinum</name>
    <dbReference type="NCBI Taxonomy" id="1432792"/>
    <lineage>
        <taxon>Bacteria</taxon>
        <taxon>Pseudomonadati</taxon>
        <taxon>Pseudomonadota</taxon>
        <taxon>Gammaproteobacteria</taxon>
        <taxon>Methylococcales</taxon>
        <taxon>Methylococcaceae</taxon>
        <taxon>Methylocaldum</taxon>
    </lineage>
</organism>
<dbReference type="Proteomes" id="UP000266313">
    <property type="component" value="Chromosome"/>
</dbReference>
<keyword evidence="2" id="KW-1185">Reference proteome</keyword>
<evidence type="ECO:0000313" key="1">
    <source>
        <dbReference type="EMBL" id="BBA32492.1"/>
    </source>
</evidence>